<evidence type="ECO:0000313" key="6">
    <source>
        <dbReference type="Proteomes" id="UP000016233"/>
    </source>
</evidence>
<proteinExistence type="predicted"/>
<dbReference type="GO" id="GO:0010181">
    <property type="term" value="F:FMN binding"/>
    <property type="evidence" value="ECO:0007669"/>
    <property type="project" value="InterPro"/>
</dbReference>
<dbReference type="InterPro" id="IPR001155">
    <property type="entry name" value="OxRdtase_FMN_N"/>
</dbReference>
<feature type="region of interest" description="Disordered" evidence="3">
    <location>
        <begin position="371"/>
        <end position="395"/>
    </location>
</feature>
<evidence type="ECO:0000256" key="2">
    <source>
        <dbReference type="ARBA" id="ARBA00023002"/>
    </source>
</evidence>
<dbReference type="PANTHER" id="PTHR43656">
    <property type="entry name" value="BINDING OXIDOREDUCTASE, PUTATIVE (AFU_ORTHOLOGUE AFUA_2G08260)-RELATED"/>
    <property type="match status" value="1"/>
</dbReference>
<organism evidence="5 6">
    <name type="scientific">Streptococcus intermedius B196</name>
    <dbReference type="NCBI Taxonomy" id="862967"/>
    <lineage>
        <taxon>Bacteria</taxon>
        <taxon>Bacillati</taxon>
        <taxon>Bacillota</taxon>
        <taxon>Bacilli</taxon>
        <taxon>Lactobacillales</taxon>
        <taxon>Streptococcaceae</taxon>
        <taxon>Streptococcus</taxon>
        <taxon>Streptococcus anginosus group</taxon>
    </lineage>
</organism>
<evidence type="ECO:0000259" key="4">
    <source>
        <dbReference type="Pfam" id="PF00724"/>
    </source>
</evidence>
<evidence type="ECO:0000256" key="3">
    <source>
        <dbReference type="SAM" id="MobiDB-lite"/>
    </source>
</evidence>
<dbReference type="InterPro" id="IPR051799">
    <property type="entry name" value="NADH_flavin_oxidoreductase"/>
</dbReference>
<dbReference type="SUPFAM" id="SSF51395">
    <property type="entry name" value="FMN-linked oxidoreductases"/>
    <property type="match status" value="1"/>
</dbReference>
<feature type="domain" description="NADH:flavin oxidoreductase/NADH oxidase N-terminal" evidence="4">
    <location>
        <begin position="15"/>
        <end position="340"/>
    </location>
</feature>
<evidence type="ECO:0000256" key="1">
    <source>
        <dbReference type="ARBA" id="ARBA00022630"/>
    </source>
</evidence>
<keyword evidence="6" id="KW-1185">Reference proteome</keyword>
<dbReference type="eggNOG" id="COG1902">
    <property type="taxonomic scope" value="Bacteria"/>
</dbReference>
<dbReference type="AlphaFoldDB" id="T1ZGJ9"/>
<name>T1ZGJ9_STRIT</name>
<dbReference type="Pfam" id="PF00724">
    <property type="entry name" value="Oxidored_FMN"/>
    <property type="match status" value="1"/>
</dbReference>
<feature type="compositionally biased region" description="Basic and acidic residues" evidence="3">
    <location>
        <begin position="377"/>
        <end position="395"/>
    </location>
</feature>
<dbReference type="OrthoDB" id="9806724at2"/>
<dbReference type="Proteomes" id="UP000016233">
    <property type="component" value="Chromosome"/>
</dbReference>
<dbReference type="PANTHER" id="PTHR43656:SF2">
    <property type="entry name" value="BINDING OXIDOREDUCTASE, PUTATIVE (AFU_ORTHOLOGUE AFUA_2G08260)-RELATED"/>
    <property type="match status" value="1"/>
</dbReference>
<evidence type="ECO:0000313" key="5">
    <source>
        <dbReference type="EMBL" id="AGU76851.1"/>
    </source>
</evidence>
<protein>
    <submittedName>
        <fullName evidence="5">Putative NADH-dependent oxidoreductase</fullName>
        <ecNumber evidence="5">1.6.99.1</ecNumber>
    </submittedName>
</protein>
<dbReference type="PATRIC" id="fig|862967.3.peg.1513"/>
<accession>T1ZGJ9</accession>
<reference evidence="5 6" key="1">
    <citation type="journal article" date="2013" name="BMC Genomics">
        <title>Phylogenetic relationship and virulence inference of Streptococcus Anginosus Group: curated annotation and whole-genome comparative analysis support distinct species designation.</title>
        <authorList>
            <person name="Olson A.B."/>
            <person name="Kent H."/>
            <person name="Sibley C.D."/>
            <person name="Grinwis M.E."/>
            <person name="Mabon P."/>
            <person name="Ouellette C."/>
            <person name="Tyson S."/>
            <person name="Graham M."/>
            <person name="Tyler S.D."/>
            <person name="Van Domselaar G."/>
            <person name="Surette M.G."/>
            <person name="Corbett C.R."/>
        </authorList>
    </citation>
    <scope>NUCLEOTIDE SEQUENCE [LARGE SCALE GENOMIC DNA]</scope>
    <source>
        <strain evidence="5 6">B196</strain>
    </source>
</reference>
<dbReference type="GO" id="GO:0003959">
    <property type="term" value="F:NADPH dehydrogenase activity"/>
    <property type="evidence" value="ECO:0007669"/>
    <property type="project" value="UniProtKB-EC"/>
</dbReference>
<dbReference type="EMBL" id="CP003857">
    <property type="protein sequence ID" value="AGU76851.1"/>
    <property type="molecule type" value="Genomic_DNA"/>
</dbReference>
<dbReference type="Gene3D" id="3.20.20.70">
    <property type="entry name" value="Aldolase class I"/>
    <property type="match status" value="1"/>
</dbReference>
<dbReference type="KEGG" id="sib:SIR_1500"/>
<dbReference type="CDD" id="cd04735">
    <property type="entry name" value="OYE_like_4_FMN"/>
    <property type="match status" value="1"/>
</dbReference>
<gene>
    <name evidence="5" type="ORF">SIR_1500</name>
</gene>
<dbReference type="InterPro" id="IPR013785">
    <property type="entry name" value="Aldolase_TIM"/>
</dbReference>
<sequence length="395" mass="43863">MSKSLIDTVQFRHGAQLSSRLVMPPMLTFSGLKGGFVSDDTLRYYHARSQAAGLLIAEYHYVSESGGPCSRPGYPEQLGIYSDEHLKGAKKIATALQKNGNKAILQIHHGGREASGRAVKGEEVLAPSALDFSFLSYPVREMTNAEIEGIIKDFGRATKRAIEAGFSGVEIHGANHYLLQQFFSSFSNVREDKWGGSLEKRMAFPLAVVKEVKRVVEEYAPKDFIVGYRISPEEIHGDEVGYSYREAQALIREVIKYELDYIHLSLWEGYASKPVGSDRTYAEHFKSILDNQTKLIIVGGVFSEEEAQDAIAQTPTDLIAVGRGTLIDPLFGQKIKEGRGNEIVHQISPEQLEQTAWTSGLREAFTREDSLGLPELPGHDSITELHTGKYDRAEK</sequence>
<dbReference type="HOGENOM" id="CLU_012153_2_3_9"/>
<dbReference type="RefSeq" id="WP_020999091.1">
    <property type="nucleotide sequence ID" value="NC_022246.1"/>
</dbReference>
<keyword evidence="1" id="KW-0285">Flavoprotein</keyword>
<dbReference type="EC" id="1.6.99.1" evidence="5"/>
<keyword evidence="2 5" id="KW-0560">Oxidoreductase</keyword>